<dbReference type="AlphaFoldDB" id="A0A2T4AEW4"/>
<feature type="region of interest" description="Disordered" evidence="1">
    <location>
        <begin position="106"/>
        <end position="126"/>
    </location>
</feature>
<sequence length="261" mass="29931">MDWASRQNPDSMFLLDHNIDWDPPFMDSTFFGGNYNTDEPMAAAGSHSISMPGFPNIEEGMGDGNDIFSPQFDFDLFLQTSNIFQHETIEPNFEPVGEDYTALDTETTPSAWSSSNTALSPTDKFLSGSPPTFLNCQLPGMSSHNEGQPESLGRYMPITPMNPPRNPTDVQKPRRRKRKDLEMLKRDERKLSKPEKCHICGLGHDWKRDLDRHMVSNHRKEAERMGLDVLKVSCKFCGLEFDSIRRDRLRRHMKRIHPNSL</sequence>
<dbReference type="GeneID" id="36625747"/>
<keyword evidence="4" id="KW-1185">Reference proteome</keyword>
<name>A0A2T4AEW4_TRIHA</name>
<proteinExistence type="predicted"/>
<organism evidence="3 4">
    <name type="scientific">Trichoderma harzianum CBS 226.95</name>
    <dbReference type="NCBI Taxonomy" id="983964"/>
    <lineage>
        <taxon>Eukaryota</taxon>
        <taxon>Fungi</taxon>
        <taxon>Dikarya</taxon>
        <taxon>Ascomycota</taxon>
        <taxon>Pezizomycotina</taxon>
        <taxon>Sordariomycetes</taxon>
        <taxon>Hypocreomycetidae</taxon>
        <taxon>Hypocreales</taxon>
        <taxon>Hypocreaceae</taxon>
        <taxon>Trichoderma</taxon>
    </lineage>
</organism>
<evidence type="ECO:0000256" key="1">
    <source>
        <dbReference type="SAM" id="MobiDB-lite"/>
    </source>
</evidence>
<dbReference type="Proteomes" id="UP000241690">
    <property type="component" value="Unassembled WGS sequence"/>
</dbReference>
<evidence type="ECO:0000313" key="4">
    <source>
        <dbReference type="Proteomes" id="UP000241690"/>
    </source>
</evidence>
<protein>
    <recommendedName>
        <fullName evidence="2">C2H2-type domain-containing protein</fullName>
    </recommendedName>
</protein>
<gene>
    <name evidence="3" type="ORF">M431DRAFT_493907</name>
</gene>
<dbReference type="EMBL" id="KZ679679">
    <property type="protein sequence ID" value="PTB55468.1"/>
    <property type="molecule type" value="Genomic_DNA"/>
</dbReference>
<feature type="domain" description="C2H2-type" evidence="2">
    <location>
        <begin position="195"/>
        <end position="218"/>
    </location>
</feature>
<dbReference type="Gene3D" id="3.30.160.60">
    <property type="entry name" value="Classic Zinc Finger"/>
    <property type="match status" value="1"/>
</dbReference>
<dbReference type="InterPro" id="IPR013087">
    <property type="entry name" value="Znf_C2H2_type"/>
</dbReference>
<feature type="compositionally biased region" description="Polar residues" evidence="1">
    <location>
        <begin position="106"/>
        <end position="120"/>
    </location>
</feature>
<reference evidence="3 4" key="1">
    <citation type="submission" date="2016-07" db="EMBL/GenBank/DDBJ databases">
        <title>Multiple horizontal gene transfer events from other fungi enriched the ability of initially mycotrophic Trichoderma (Ascomycota) to feed on dead plant biomass.</title>
        <authorList>
            <consortium name="DOE Joint Genome Institute"/>
            <person name="Aerts A."/>
            <person name="Atanasova L."/>
            <person name="Chenthamara K."/>
            <person name="Zhang J."/>
            <person name="Grujic M."/>
            <person name="Henrissat B."/>
            <person name="Kuo A."/>
            <person name="Salamov A."/>
            <person name="Lipzen A."/>
            <person name="Labutti K."/>
            <person name="Barry K."/>
            <person name="Miao Y."/>
            <person name="Rahimi M.J."/>
            <person name="Shen Q."/>
            <person name="Grigoriev I.V."/>
            <person name="Kubicek C.P."/>
            <person name="Druzhinina I.S."/>
        </authorList>
    </citation>
    <scope>NUCLEOTIDE SEQUENCE [LARGE SCALE GENOMIC DNA]</scope>
    <source>
        <strain evidence="3 4">CBS 226.95</strain>
    </source>
</reference>
<dbReference type="SMART" id="SM00355">
    <property type="entry name" value="ZnF_C2H2"/>
    <property type="match status" value="2"/>
</dbReference>
<accession>A0A2T4AEW4</accession>
<dbReference type="STRING" id="983964.A0A2T4AEW4"/>
<dbReference type="RefSeq" id="XP_024775145.1">
    <property type="nucleotide sequence ID" value="XM_024917178.1"/>
</dbReference>
<evidence type="ECO:0000259" key="2">
    <source>
        <dbReference type="SMART" id="SM00355"/>
    </source>
</evidence>
<feature type="region of interest" description="Disordered" evidence="1">
    <location>
        <begin position="141"/>
        <end position="181"/>
    </location>
</feature>
<evidence type="ECO:0000313" key="3">
    <source>
        <dbReference type="EMBL" id="PTB55468.1"/>
    </source>
</evidence>
<feature type="domain" description="C2H2-type" evidence="2">
    <location>
        <begin position="232"/>
        <end position="257"/>
    </location>
</feature>